<evidence type="ECO:0000256" key="1">
    <source>
        <dbReference type="SAM" id="SignalP"/>
    </source>
</evidence>
<proteinExistence type="predicted"/>
<dbReference type="InterPro" id="IPR018673">
    <property type="entry name" value="DUF2141"/>
</dbReference>
<sequence length="154" mass="16525">MNFRWLALPIAALAGAAGASQGSELRIAPASQVGSIHVTVTDLRSAKGEVHACLAPNRTSFPDCESGQGRTLTLPASQRLEFNFANVPQGRYAIALLHDENANGKIDKALMIPREGFGFSRDAPVRMGPPSFKDAAFEVDGKGVTQSIRMRYII</sequence>
<name>A0A7G6VV93_9SPHN</name>
<evidence type="ECO:0000313" key="3">
    <source>
        <dbReference type="Proteomes" id="UP000515297"/>
    </source>
</evidence>
<accession>A0A7G6VV93</accession>
<gene>
    <name evidence="2" type="ORF">H4O24_02895</name>
</gene>
<dbReference type="Proteomes" id="UP000515297">
    <property type="component" value="Chromosome"/>
</dbReference>
<dbReference type="Pfam" id="PF09912">
    <property type="entry name" value="DUF2141"/>
    <property type="match status" value="1"/>
</dbReference>
<dbReference type="AlphaFoldDB" id="A0A7G6VV93"/>
<dbReference type="EMBL" id="CP060052">
    <property type="protein sequence ID" value="QNE05658.1"/>
    <property type="molecule type" value="Genomic_DNA"/>
</dbReference>
<reference evidence="2 3" key="1">
    <citation type="submission" date="2020-08" db="EMBL/GenBank/DDBJ databases">
        <authorList>
            <person name="Liu G."/>
            <person name="Sun C."/>
        </authorList>
    </citation>
    <scope>NUCLEOTIDE SEQUENCE [LARGE SCALE GENOMIC DNA]</scope>
    <source>
        <strain evidence="2 3">OT19</strain>
    </source>
</reference>
<organism evidence="2 3">
    <name type="scientific">Croceicoccus marinus</name>
    <dbReference type="NCBI Taxonomy" id="450378"/>
    <lineage>
        <taxon>Bacteria</taxon>
        <taxon>Pseudomonadati</taxon>
        <taxon>Pseudomonadota</taxon>
        <taxon>Alphaproteobacteria</taxon>
        <taxon>Sphingomonadales</taxon>
        <taxon>Erythrobacteraceae</taxon>
        <taxon>Croceicoccus</taxon>
    </lineage>
</organism>
<protein>
    <submittedName>
        <fullName evidence="2">DUF2141 domain-containing protein</fullName>
    </submittedName>
</protein>
<feature type="signal peptide" evidence="1">
    <location>
        <begin position="1"/>
        <end position="19"/>
    </location>
</feature>
<dbReference type="RefSeq" id="WP_185884731.1">
    <property type="nucleotide sequence ID" value="NZ_CP060052.1"/>
</dbReference>
<feature type="chain" id="PRO_5028849009" evidence="1">
    <location>
        <begin position="20"/>
        <end position="154"/>
    </location>
</feature>
<keyword evidence="1" id="KW-0732">Signal</keyword>
<evidence type="ECO:0000313" key="2">
    <source>
        <dbReference type="EMBL" id="QNE05658.1"/>
    </source>
</evidence>